<dbReference type="PANTHER" id="PTHR37417">
    <property type="entry name" value="67 KDA MYOSIN-CROSS-REACTIVE ANTIGEN FAMILY PROTEIN (AFU_ORTHOLOGUE AFUA_5G09970)"/>
    <property type="match status" value="1"/>
</dbReference>
<evidence type="ECO:0000313" key="1">
    <source>
        <dbReference type="EMBL" id="MFC6175766.1"/>
    </source>
</evidence>
<dbReference type="SUPFAM" id="SSF51905">
    <property type="entry name" value="FAD/NAD(P)-binding domain"/>
    <property type="match status" value="1"/>
</dbReference>
<dbReference type="Gene3D" id="3.30.9.80">
    <property type="match status" value="1"/>
</dbReference>
<organism evidence="1 2">
    <name type="scientific">Companilactobacillus huachuanensis</name>
    <dbReference type="NCBI Taxonomy" id="2559914"/>
    <lineage>
        <taxon>Bacteria</taxon>
        <taxon>Bacillati</taxon>
        <taxon>Bacillota</taxon>
        <taxon>Bacilli</taxon>
        <taxon>Lactobacillales</taxon>
        <taxon>Lactobacillaceae</taxon>
        <taxon>Companilactobacillus</taxon>
    </lineage>
</organism>
<sequence>MNIYKTMYHPHKAAGVDGRKANIVGGGIAGLATAAFLIDDAKMPGDNITIYEKKPVMGGSMDGTKGNEGYLCRAERELEPYMECLWYLCSKIPSLENEGRTVLDDVVDFNRDDPIHSEARVIVNQGEIDGQYHNYKLPQKYVTAMAKVVGSSEKELANKRIDEFFDEDFFKTNFWVCFHSQLAFKHYHSAIECRRYWQRFTFINRHEYLEGFIHTKYNEYDAIILPIERWLIDHGVHFVNNFTVYDLTLDEKNDTVQAILAHQDGKDISKPVSSKDLVFVTSGSISENSTFGDNDTVAVTNTDTEHMGTFTIWKNLAKKDDKFGHPDKFLGQIDKTKWISFFPTVKDYPEFFRRIEELSGSKAGTGGLMTFRDSNWDMSFEIHHKPFFPYQANDEEVGWGYGLYGENVGNYIKKRMWDCTGDEIMTELLYHLGMLDIKDEVLKHTYMSTAMMPYVTSQFMPRELGDRPKVVPNGCTNLAFLGQFVEIDDDVVFTVETSVRTGLESVYELLNIDKDVIEVNPSRYDIRYLLERVKRFNGIKGEITASDLPAVTPEALPAIQKMLLDYVNNIPPYYQMYLGRDKTIPLKESVLHPKAPHSKG</sequence>
<dbReference type="Gene3D" id="3.50.50.60">
    <property type="entry name" value="FAD/NAD(P)-binding domain"/>
    <property type="match status" value="2"/>
</dbReference>
<dbReference type="PANTHER" id="PTHR37417:SF3">
    <property type="entry name" value="MYOSIN-CROSSREACTIVE PROTEIN"/>
    <property type="match status" value="1"/>
</dbReference>
<dbReference type="InterPro" id="IPR036188">
    <property type="entry name" value="FAD/NAD-bd_sf"/>
</dbReference>
<dbReference type="EC" id="4.2.1.53" evidence="1"/>
<dbReference type="Pfam" id="PF06100">
    <property type="entry name" value="MCRA"/>
    <property type="match status" value="1"/>
</dbReference>
<dbReference type="Proteomes" id="UP001596288">
    <property type="component" value="Unassembled WGS sequence"/>
</dbReference>
<proteinExistence type="predicted"/>
<dbReference type="RefSeq" id="WP_137611438.1">
    <property type="nucleotide sequence ID" value="NZ_BJDF01000010.1"/>
</dbReference>
<accession>A0ABW1RI84</accession>
<dbReference type="NCBIfam" id="NF010584">
    <property type="entry name" value="PRK13977.1"/>
    <property type="match status" value="1"/>
</dbReference>
<dbReference type="GO" id="GO:0050151">
    <property type="term" value="F:oleate hydratase activity"/>
    <property type="evidence" value="ECO:0007669"/>
    <property type="project" value="UniProtKB-EC"/>
</dbReference>
<comment type="caution">
    <text evidence="1">The sequence shown here is derived from an EMBL/GenBank/DDBJ whole genome shotgun (WGS) entry which is preliminary data.</text>
</comment>
<dbReference type="InterPro" id="IPR010354">
    <property type="entry name" value="Oleate_hydratase"/>
</dbReference>
<name>A0ABW1RI84_9LACO</name>
<protein>
    <submittedName>
        <fullName evidence="1">Oleate hydratase</fullName>
        <ecNumber evidence="1">4.2.1.53</ecNumber>
    </submittedName>
</protein>
<reference evidence="2" key="1">
    <citation type="journal article" date="2019" name="Int. J. Syst. Evol. Microbiol.">
        <title>The Global Catalogue of Microorganisms (GCM) 10K type strain sequencing project: providing services to taxonomists for standard genome sequencing and annotation.</title>
        <authorList>
            <consortium name="The Broad Institute Genomics Platform"/>
            <consortium name="The Broad Institute Genome Sequencing Center for Infectious Disease"/>
            <person name="Wu L."/>
            <person name="Ma J."/>
        </authorList>
    </citation>
    <scope>NUCLEOTIDE SEQUENCE [LARGE SCALE GENOMIC DNA]</scope>
    <source>
        <strain evidence="2">CCM 8927</strain>
    </source>
</reference>
<evidence type="ECO:0000313" key="2">
    <source>
        <dbReference type="Proteomes" id="UP001596288"/>
    </source>
</evidence>
<keyword evidence="1" id="KW-0456">Lyase</keyword>
<dbReference type="EMBL" id="JBHSSF010000009">
    <property type="protein sequence ID" value="MFC6175766.1"/>
    <property type="molecule type" value="Genomic_DNA"/>
</dbReference>
<keyword evidence="2" id="KW-1185">Reference proteome</keyword>
<gene>
    <name evidence="1" type="ORF">ACFQAV_02900</name>
</gene>